<dbReference type="RefSeq" id="WP_205134295.1">
    <property type="nucleotide sequence ID" value="NZ_JACSNT010000015.1"/>
</dbReference>
<dbReference type="Proteomes" id="UP000729290">
    <property type="component" value="Unassembled WGS sequence"/>
</dbReference>
<organism evidence="1 2">
    <name type="scientific">Anaerotignum lactatifermentans</name>
    <dbReference type="NCBI Taxonomy" id="160404"/>
    <lineage>
        <taxon>Bacteria</taxon>
        <taxon>Bacillati</taxon>
        <taxon>Bacillota</taxon>
        <taxon>Clostridia</taxon>
        <taxon>Lachnospirales</taxon>
        <taxon>Anaerotignaceae</taxon>
        <taxon>Anaerotignum</taxon>
    </lineage>
</organism>
<evidence type="ECO:0000313" key="1">
    <source>
        <dbReference type="EMBL" id="MBM6878586.1"/>
    </source>
</evidence>
<comment type="caution">
    <text evidence="1">The sequence shown here is derived from an EMBL/GenBank/DDBJ whole genome shotgun (WGS) entry which is preliminary data.</text>
</comment>
<keyword evidence="2" id="KW-1185">Reference proteome</keyword>
<accession>A0ABS2GAR9</accession>
<dbReference type="EMBL" id="JACSNV010000017">
    <property type="protein sequence ID" value="MBM6878586.1"/>
    <property type="molecule type" value="Genomic_DNA"/>
</dbReference>
<evidence type="ECO:0000313" key="2">
    <source>
        <dbReference type="Proteomes" id="UP000729290"/>
    </source>
</evidence>
<reference evidence="1 2" key="1">
    <citation type="journal article" date="2021" name="Sci. Rep.">
        <title>The distribution of antibiotic resistance genes in chicken gut microbiota commensals.</title>
        <authorList>
            <person name="Juricova H."/>
            <person name="Matiasovicova J."/>
            <person name="Kubasova T."/>
            <person name="Cejkova D."/>
            <person name="Rychlik I."/>
        </authorList>
    </citation>
    <scope>NUCLEOTIDE SEQUENCE [LARGE SCALE GENOMIC DNA]</scope>
    <source>
        <strain evidence="1 2">An431b</strain>
    </source>
</reference>
<name>A0ABS2GAR9_9FIRM</name>
<proteinExistence type="predicted"/>
<protein>
    <submittedName>
        <fullName evidence="1">Uncharacterized protein</fullName>
    </submittedName>
</protein>
<sequence length="94" mass="10425">MLDMAARIEAVGGVDIVPMHPISERVFLAYDAQKNPDGPMYDGWEGEQKLIYGKGLLFRMVGMMVKDLTAEDIEKTKDAVRIIGVQIELGGDKK</sequence>
<gene>
    <name evidence="1" type="ORF">H9X83_10525</name>
</gene>